<dbReference type="Proteomes" id="UP000267223">
    <property type="component" value="Unassembled WGS sequence"/>
</dbReference>
<dbReference type="CDD" id="cd24013">
    <property type="entry name" value="ASKHA_ATPase_BT3980-like"/>
    <property type="match status" value="1"/>
</dbReference>
<dbReference type="RefSeq" id="WP_123121431.1">
    <property type="nucleotide sequence ID" value="NZ_RJJR01000012.1"/>
</dbReference>
<evidence type="ECO:0000313" key="2">
    <source>
        <dbReference type="Proteomes" id="UP000267223"/>
    </source>
</evidence>
<gene>
    <name evidence="1" type="ORF">EFY79_14470</name>
</gene>
<dbReference type="OrthoDB" id="658622at2"/>
<organism evidence="1 2">
    <name type="scientific">Hanamia caeni</name>
    <dbReference type="NCBI Taxonomy" id="2294116"/>
    <lineage>
        <taxon>Bacteria</taxon>
        <taxon>Pseudomonadati</taxon>
        <taxon>Bacteroidota</taxon>
        <taxon>Chitinophagia</taxon>
        <taxon>Chitinophagales</taxon>
        <taxon>Chitinophagaceae</taxon>
        <taxon>Hanamia</taxon>
    </lineage>
</organism>
<evidence type="ECO:0000313" key="1">
    <source>
        <dbReference type="EMBL" id="RNI34877.1"/>
    </source>
</evidence>
<reference evidence="1 2" key="1">
    <citation type="submission" date="2018-11" db="EMBL/GenBank/DDBJ databases">
        <title>Draft genome sequence of Ferruginibacter sp. BO-59.</title>
        <authorList>
            <person name="Im W.T."/>
        </authorList>
    </citation>
    <scope>NUCLEOTIDE SEQUENCE [LARGE SCALE GENOMIC DNA]</scope>
    <source>
        <strain evidence="1 2">BO-59</strain>
    </source>
</reference>
<dbReference type="AlphaFoldDB" id="A0A3M9NC59"/>
<dbReference type="Gene3D" id="3.30.420.260">
    <property type="match status" value="1"/>
</dbReference>
<dbReference type="Pfam" id="PF12864">
    <property type="entry name" value="DUF3822"/>
    <property type="match status" value="1"/>
</dbReference>
<protein>
    <submittedName>
        <fullName evidence="1">DUF3822 family protein</fullName>
    </submittedName>
</protein>
<name>A0A3M9NC59_9BACT</name>
<keyword evidence="2" id="KW-1185">Reference proteome</keyword>
<sequence length="275" mass="31774">MNTVFEIMPSSYDPEKCVLICEVSNEGFSCCIRNEDEKSYVGVAIYHFDSTKPAIGFPIALQVLFHQHDIFSKKFRKVCVGFSFPQSVLIPFSMYDRDKNQTLMNLMFGDLETNDVILTDIISEQSLYNTYRLSAATVEMIKNQFPDATMTHQYSLLLKNFSGDTDSISVIFYTQKVVVHVFSGGKHFLLNSFDFTTANDISFILLNICQQLKIKKIHLVLRGLVEENSALYNEIYKYFDDIEFASFRKEYSYSEEIAKFPSHYFSHIFDIDSCE</sequence>
<dbReference type="EMBL" id="RJJR01000012">
    <property type="protein sequence ID" value="RNI34877.1"/>
    <property type="molecule type" value="Genomic_DNA"/>
</dbReference>
<accession>A0A3M9NC59</accession>
<dbReference type="Gene3D" id="3.30.420.250">
    <property type="match status" value="1"/>
</dbReference>
<comment type="caution">
    <text evidence="1">The sequence shown here is derived from an EMBL/GenBank/DDBJ whole genome shotgun (WGS) entry which is preliminary data.</text>
</comment>
<dbReference type="InterPro" id="IPR024213">
    <property type="entry name" value="DUF3822"/>
</dbReference>
<proteinExistence type="predicted"/>